<evidence type="ECO:0000256" key="1">
    <source>
        <dbReference type="ARBA" id="ARBA00000901"/>
    </source>
</evidence>
<dbReference type="GO" id="GO:0000162">
    <property type="term" value="P:L-tryptophan biosynthetic process"/>
    <property type="evidence" value="ECO:0007669"/>
    <property type="project" value="TreeGrafter"/>
</dbReference>
<evidence type="ECO:0000313" key="13">
    <source>
        <dbReference type="EMBL" id="OSD04316.1"/>
    </source>
</evidence>
<keyword evidence="14" id="KW-1185">Reference proteome</keyword>
<evidence type="ECO:0000256" key="12">
    <source>
        <dbReference type="RuleBase" id="RU364022"/>
    </source>
</evidence>
<organism evidence="13 14">
    <name type="scientific">Trametes coccinea (strain BRFM310)</name>
    <name type="common">Pycnoporus coccineus</name>
    <dbReference type="NCBI Taxonomy" id="1353009"/>
    <lineage>
        <taxon>Eukaryota</taxon>
        <taxon>Fungi</taxon>
        <taxon>Dikarya</taxon>
        <taxon>Basidiomycota</taxon>
        <taxon>Agaricomycotina</taxon>
        <taxon>Agaricomycetes</taxon>
        <taxon>Polyporales</taxon>
        <taxon>Polyporaceae</taxon>
        <taxon>Trametes</taxon>
    </lineage>
</organism>
<evidence type="ECO:0000256" key="5">
    <source>
        <dbReference type="ARBA" id="ARBA00018464"/>
    </source>
</evidence>
<dbReference type="InterPro" id="IPR011060">
    <property type="entry name" value="RibuloseP-bd_barrel"/>
</dbReference>
<evidence type="ECO:0000313" key="14">
    <source>
        <dbReference type="Proteomes" id="UP000193067"/>
    </source>
</evidence>
<dbReference type="STRING" id="1353009.A0A1Y2IT63"/>
<dbReference type="GO" id="GO:0005737">
    <property type="term" value="C:cytoplasm"/>
    <property type="evidence" value="ECO:0007669"/>
    <property type="project" value="UniProtKB-SubCell"/>
</dbReference>
<dbReference type="FunFam" id="3.20.20.70:FF:000110">
    <property type="entry name" value="1-(5-phosphoribosyl)-5-[(5-phosphoribosylamino)methylideneamino] imidazole-4-carboxamide isomerase, chloroplastic"/>
    <property type="match status" value="1"/>
</dbReference>
<dbReference type="GO" id="GO:0000105">
    <property type="term" value="P:L-histidine biosynthetic process"/>
    <property type="evidence" value="ECO:0007669"/>
    <property type="project" value="UniProtKB-UniPathway"/>
</dbReference>
<dbReference type="InterPro" id="IPR044524">
    <property type="entry name" value="Isoase_HisA-like"/>
</dbReference>
<dbReference type="InterPro" id="IPR011858">
    <property type="entry name" value="His6/HISN3"/>
</dbReference>
<keyword evidence="7 11" id="KW-0368">Histidine biosynthesis</keyword>
<dbReference type="AlphaFoldDB" id="A0A1Y2IT63"/>
<dbReference type="Pfam" id="PF00977">
    <property type="entry name" value="His_biosynth"/>
    <property type="match status" value="1"/>
</dbReference>
<evidence type="ECO:0000256" key="10">
    <source>
        <dbReference type="ARBA" id="ARBA00031376"/>
    </source>
</evidence>
<dbReference type="GO" id="GO:0003949">
    <property type="term" value="F:1-(5-phosphoribosyl)-5-[(5-phosphoribosylamino)methylideneamino]imidazole-4-carboxamide isomerase activity"/>
    <property type="evidence" value="ECO:0007669"/>
    <property type="project" value="UniProtKB-EC"/>
</dbReference>
<dbReference type="EMBL" id="KZ084097">
    <property type="protein sequence ID" value="OSD04316.1"/>
    <property type="molecule type" value="Genomic_DNA"/>
</dbReference>
<evidence type="ECO:0000256" key="7">
    <source>
        <dbReference type="ARBA" id="ARBA00023102"/>
    </source>
</evidence>
<dbReference type="EC" id="5.3.1.16" evidence="4 12"/>
<keyword evidence="12" id="KW-0963">Cytoplasm</keyword>
<keyword evidence="6 11" id="KW-0028">Amino-acid biosynthesis</keyword>
<comment type="subcellular location">
    <subcellularLocation>
        <location evidence="12">Cytoplasm</location>
    </subcellularLocation>
</comment>
<reference evidence="13 14" key="1">
    <citation type="journal article" date="2015" name="Biotechnol. Biofuels">
        <title>Enhanced degradation of softwood versus hardwood by the white-rot fungus Pycnoporus coccineus.</title>
        <authorList>
            <person name="Couturier M."/>
            <person name="Navarro D."/>
            <person name="Chevret D."/>
            <person name="Henrissat B."/>
            <person name="Piumi F."/>
            <person name="Ruiz-Duenas F.J."/>
            <person name="Martinez A.T."/>
            <person name="Grigoriev I.V."/>
            <person name="Riley R."/>
            <person name="Lipzen A."/>
            <person name="Berrin J.G."/>
            <person name="Master E.R."/>
            <person name="Rosso M.N."/>
        </authorList>
    </citation>
    <scope>NUCLEOTIDE SEQUENCE [LARGE SCALE GENOMIC DNA]</scope>
    <source>
        <strain evidence="13 14">BRFM310</strain>
    </source>
</reference>
<protein>
    <recommendedName>
        <fullName evidence="5 12">1-(5-phosphoribosyl)-5-[(5-phosphoribosylamino)methylideneamino] imidazole-4-carboxamide isomerase</fullName>
        <ecNumber evidence="4 12">5.3.1.16</ecNumber>
    </recommendedName>
    <alternativeName>
        <fullName evidence="10 12">5-proFAR isomerase</fullName>
    </alternativeName>
    <alternativeName>
        <fullName evidence="9 12">Phosphoribosylformimino-5-aminoimidazole carboxamide ribotide isomerase</fullName>
    </alternativeName>
</protein>
<dbReference type="PANTHER" id="PTHR43090">
    <property type="entry name" value="1-(5-PHOSPHORIBOSYL)-5-[(5-PHOSPHORIBOSYLAMINO)METHYLIDENEAMINO] IMIDAZOLE-4-CARBOXAMIDE ISOMERASE"/>
    <property type="match status" value="1"/>
</dbReference>
<dbReference type="CDD" id="cd04723">
    <property type="entry name" value="HisA_HisF"/>
    <property type="match status" value="1"/>
</dbReference>
<dbReference type="InterPro" id="IPR013785">
    <property type="entry name" value="Aldolase_TIM"/>
</dbReference>
<dbReference type="InterPro" id="IPR006062">
    <property type="entry name" value="His_biosynth"/>
</dbReference>
<dbReference type="OrthoDB" id="446074at2759"/>
<dbReference type="NCBIfam" id="TIGR02129">
    <property type="entry name" value="hisA_euk"/>
    <property type="match status" value="1"/>
</dbReference>
<evidence type="ECO:0000256" key="8">
    <source>
        <dbReference type="ARBA" id="ARBA00023235"/>
    </source>
</evidence>
<comment type="catalytic activity">
    <reaction evidence="1 12">
        <text>1-(5-phospho-beta-D-ribosyl)-5-[(5-phospho-beta-D-ribosylamino)methylideneamino]imidazole-4-carboxamide = 5-[(5-phospho-1-deoxy-D-ribulos-1-ylimino)methylamino]-1-(5-phospho-beta-D-ribosyl)imidazole-4-carboxamide</text>
        <dbReference type="Rhea" id="RHEA:15469"/>
        <dbReference type="ChEBI" id="CHEBI:58435"/>
        <dbReference type="ChEBI" id="CHEBI:58525"/>
        <dbReference type="EC" id="5.3.1.16"/>
    </reaction>
</comment>
<comment type="similarity">
    <text evidence="3 11">Belongs to the HisA/HisF family.</text>
</comment>
<dbReference type="SUPFAM" id="SSF51366">
    <property type="entry name" value="Ribulose-phoshate binding barrel"/>
    <property type="match status" value="1"/>
</dbReference>
<dbReference type="UniPathway" id="UPA00031">
    <property type="reaction ID" value="UER00009"/>
</dbReference>
<name>A0A1Y2IT63_TRAC3</name>
<dbReference type="PANTHER" id="PTHR43090:SF2">
    <property type="entry name" value="1-(5-PHOSPHORIBOSYL)-5-[(5-PHOSPHORIBOSYLAMINO)METHYLIDENEAMINO] IMIDAZOLE-4-CARBOXAMIDE ISOMERASE"/>
    <property type="match status" value="1"/>
</dbReference>
<accession>A0A1Y2IT63</accession>
<dbReference type="Proteomes" id="UP000193067">
    <property type="component" value="Unassembled WGS sequence"/>
</dbReference>
<proteinExistence type="inferred from homology"/>
<dbReference type="Gene3D" id="3.20.20.70">
    <property type="entry name" value="Aldolase class I"/>
    <property type="match status" value="1"/>
</dbReference>
<sequence length="267" mass="29314">MAHSRRRSLFRPCIDLHNGEVKQIVGGTLHEDDASQLKTNFVASHPSSYYADLYKEHKLEGGHVIKLGPGNDQAAKEALATWPGHLQIGGGITSDNAREWLDAGASKVIVTSYLFPDGKFSLDRLKAVSNAVGKDRLVVDVSCRRRGDKWLVAMNKWQTITDMEVCKESLGLLAEYCSEFLVHAADVEGLCQGIDEKLVKKLGEWVTIPTTYAGGAKSVSDLELVDRLSDGKVDLTFGSSLDIFGGNLVEFDDLVRYNEEARSKSAQ</sequence>
<evidence type="ECO:0000256" key="2">
    <source>
        <dbReference type="ARBA" id="ARBA00005133"/>
    </source>
</evidence>
<keyword evidence="8 12" id="KW-0413">Isomerase</keyword>
<comment type="pathway">
    <text evidence="2 12">Amino-acid biosynthesis; L-histidine biosynthesis; L-histidine from 5-phospho-alpha-D-ribose 1-diphosphate: step 4/9.</text>
</comment>
<evidence type="ECO:0000256" key="6">
    <source>
        <dbReference type="ARBA" id="ARBA00022605"/>
    </source>
</evidence>
<evidence type="ECO:0000256" key="3">
    <source>
        <dbReference type="ARBA" id="ARBA00009667"/>
    </source>
</evidence>
<evidence type="ECO:0000256" key="4">
    <source>
        <dbReference type="ARBA" id="ARBA00012550"/>
    </source>
</evidence>
<evidence type="ECO:0000256" key="11">
    <source>
        <dbReference type="RuleBase" id="RU003657"/>
    </source>
</evidence>
<evidence type="ECO:0000256" key="9">
    <source>
        <dbReference type="ARBA" id="ARBA00030547"/>
    </source>
</evidence>
<gene>
    <name evidence="13" type="ORF">PYCCODRAFT_1387237</name>
</gene>